<evidence type="ECO:0000313" key="2">
    <source>
        <dbReference type="EMBL" id="PXZ04375.1"/>
    </source>
</evidence>
<protein>
    <recommendedName>
        <fullName evidence="1">Abortive phage infection protein C-terminal domain-containing protein</fullName>
    </recommendedName>
</protein>
<reference evidence="2 3" key="1">
    <citation type="submission" date="2018-05" db="EMBL/GenBank/DDBJ databases">
        <title>Reference genomes for bee gut microbiota database.</title>
        <authorList>
            <person name="Ellegaard K.M."/>
        </authorList>
    </citation>
    <scope>NUCLEOTIDE SEQUENCE [LARGE SCALE GENOMIC DNA]</scope>
    <source>
        <strain evidence="2 3">ESL0177</strain>
    </source>
</reference>
<proteinExistence type="predicted"/>
<accession>A0A2V4DUE2</accession>
<evidence type="ECO:0000259" key="1">
    <source>
        <dbReference type="Pfam" id="PF10592"/>
    </source>
</evidence>
<gene>
    <name evidence="2" type="ORF">DKK79_08430</name>
</gene>
<dbReference type="EMBL" id="QGLP01000005">
    <property type="protein sequence ID" value="PXZ04375.1"/>
    <property type="molecule type" value="Genomic_DNA"/>
</dbReference>
<comment type="caution">
    <text evidence="2">The sequence shown here is derived from an EMBL/GenBank/DDBJ whole genome shotgun (WGS) entry which is preliminary data.</text>
</comment>
<dbReference type="Proteomes" id="UP000247483">
    <property type="component" value="Unassembled WGS sequence"/>
</dbReference>
<feature type="domain" description="Abortive phage infection protein C-terminal" evidence="1">
    <location>
        <begin position="245"/>
        <end position="535"/>
    </location>
</feature>
<dbReference type="Pfam" id="PF10592">
    <property type="entry name" value="AIPR"/>
    <property type="match status" value="1"/>
</dbReference>
<dbReference type="RefSeq" id="WP_110423689.1">
    <property type="nucleotide sequence ID" value="NZ_QGLP01000005.1"/>
</dbReference>
<dbReference type="AlphaFoldDB" id="A0A2V4DUE2"/>
<name>A0A2V4DUE2_9GAMM</name>
<organism evidence="2 3">
    <name type="scientific">Gilliamella apicola</name>
    <dbReference type="NCBI Taxonomy" id="1196095"/>
    <lineage>
        <taxon>Bacteria</taxon>
        <taxon>Pseudomonadati</taxon>
        <taxon>Pseudomonadota</taxon>
        <taxon>Gammaproteobacteria</taxon>
        <taxon>Orbales</taxon>
        <taxon>Orbaceae</taxon>
        <taxon>Gilliamella</taxon>
    </lineage>
</organism>
<dbReference type="InterPro" id="IPR018891">
    <property type="entry name" value="AIPR_C"/>
</dbReference>
<sequence>MSIIHVNQIATKVKELFGDLIDTSDLNKTDSQYELKKLSRCLAAYAVFCIGGSSEIEAASSVIDGANDNGIDAIYYSPATKRMILVQSKWSIRGTGEPDNGDIRKFKDGVSDLVSLSFDRFNSKVEKMRNMVEAALTAFDTKFDIVLVHTGNKLLSEHNQRIMDDLVLELNDAGDGSSDDIVIFHQLNQARIHTSLAKGVEGEPIKLEVGLSQWGKIEDPYLAFFGIVSGDEVYEWYKLHGNKLFSKNIRQMLGSTDVNDEIKNTIENHPDKFWYYNNGITLIADKVKKSMAGGNAKDIGSFQLSNVSVVNGAQTVSSIGGTSESKKEKLIKVRVPIKIISLENTEPNFGSYVTKNNNRQNRIENRDFVSLDDQQIRLRTELAIDGIEYCIVRSELFKPTESSFDLIEATTALACVSKQSSLAVQAKREIGKFYENLNKPIYKSIFNQETTGKFIFNSVMCLRAVEKLIKKNIKLLESKSGRNYGILVHGNRMLALLTFSKLNINELAKSSNFMIDENKIENAFNDSLNELDEQIETYYQGKILSSLFKNFSICKNIYQNII</sequence>
<evidence type="ECO:0000313" key="3">
    <source>
        <dbReference type="Proteomes" id="UP000247483"/>
    </source>
</evidence>